<keyword evidence="1" id="KW-0472">Membrane</keyword>
<reference evidence="3" key="1">
    <citation type="submission" date="2017-09" db="EMBL/GenBank/DDBJ databases">
        <title>Depth-based differentiation of microbial function through sediment-hosted aquifers and enrichment of novel symbionts in the deep terrestrial subsurface.</title>
        <authorList>
            <person name="Probst A.J."/>
            <person name="Ladd B."/>
            <person name="Jarett J.K."/>
            <person name="Geller-Mcgrath D.E."/>
            <person name="Sieber C.M.K."/>
            <person name="Emerson J.B."/>
            <person name="Anantharaman K."/>
            <person name="Thomas B.C."/>
            <person name="Malmstrom R."/>
            <person name="Stieglmeier M."/>
            <person name="Klingl A."/>
            <person name="Woyke T."/>
            <person name="Ryan C.M."/>
            <person name="Banfield J.F."/>
        </authorList>
    </citation>
    <scope>NUCLEOTIDE SEQUENCE [LARGE SCALE GENOMIC DNA]</scope>
</reference>
<evidence type="ECO:0000256" key="1">
    <source>
        <dbReference type="SAM" id="Phobius"/>
    </source>
</evidence>
<dbReference type="EMBL" id="PFRD01000089">
    <property type="protein sequence ID" value="PJC56036.1"/>
    <property type="molecule type" value="Genomic_DNA"/>
</dbReference>
<dbReference type="AlphaFoldDB" id="A0A2M8FEG7"/>
<keyword evidence="1" id="KW-0812">Transmembrane</keyword>
<name>A0A2M8FEG7_9BACT</name>
<sequence length="81" mass="9441">MQLIFGADENNRTVIFGNLSTIMWTTVVGGGMRWCIVYMWWEIVVYFRNKVYGAKLLWKPAVITPLIVVGFQSNFIYQEIC</sequence>
<keyword evidence="1" id="KW-1133">Transmembrane helix</keyword>
<feature type="transmembrane region" description="Helical" evidence="1">
    <location>
        <begin position="21"/>
        <end position="41"/>
    </location>
</feature>
<accession>A0A2M8FEG7</accession>
<dbReference type="Proteomes" id="UP000230391">
    <property type="component" value="Unassembled WGS sequence"/>
</dbReference>
<protein>
    <submittedName>
        <fullName evidence="2">Uncharacterized protein</fullName>
    </submittedName>
</protein>
<gene>
    <name evidence="2" type="ORF">CO026_02410</name>
</gene>
<comment type="caution">
    <text evidence="2">The sequence shown here is derived from an EMBL/GenBank/DDBJ whole genome shotgun (WGS) entry which is preliminary data.</text>
</comment>
<proteinExistence type="predicted"/>
<evidence type="ECO:0000313" key="3">
    <source>
        <dbReference type="Proteomes" id="UP000230391"/>
    </source>
</evidence>
<evidence type="ECO:0000313" key="2">
    <source>
        <dbReference type="EMBL" id="PJC56036.1"/>
    </source>
</evidence>
<organism evidence="2 3">
    <name type="scientific">Candidatus Kaiserbacteria bacterium CG_4_9_14_0_2_um_filter_41_32</name>
    <dbReference type="NCBI Taxonomy" id="1974601"/>
    <lineage>
        <taxon>Bacteria</taxon>
        <taxon>Candidatus Kaiseribacteriota</taxon>
    </lineage>
</organism>